<dbReference type="EMBL" id="JBEXAC010000001">
    <property type="protein sequence ID" value="MET6996983.1"/>
    <property type="molecule type" value="Genomic_DNA"/>
</dbReference>
<reference evidence="2 3" key="1">
    <citation type="submission" date="2024-06" db="EMBL/GenBank/DDBJ databases">
        <title>Chitinophaga defluvii sp. nov., isolated from municipal sewage.</title>
        <authorList>
            <person name="Zhang L."/>
        </authorList>
    </citation>
    <scope>NUCLEOTIDE SEQUENCE [LARGE SCALE GENOMIC DNA]</scope>
    <source>
        <strain evidence="2 3">H8</strain>
    </source>
</reference>
<keyword evidence="1" id="KW-0732">Signal</keyword>
<evidence type="ECO:0000256" key="1">
    <source>
        <dbReference type="SAM" id="SignalP"/>
    </source>
</evidence>
<gene>
    <name evidence="2" type="ORF">ABR189_06370</name>
</gene>
<organism evidence="2 3">
    <name type="scientific">Chitinophaga defluvii</name>
    <dbReference type="NCBI Taxonomy" id="3163343"/>
    <lineage>
        <taxon>Bacteria</taxon>
        <taxon>Pseudomonadati</taxon>
        <taxon>Bacteroidota</taxon>
        <taxon>Chitinophagia</taxon>
        <taxon>Chitinophagales</taxon>
        <taxon>Chitinophagaceae</taxon>
        <taxon>Chitinophaga</taxon>
    </lineage>
</organism>
<sequence length="275" mass="31163">MKHYATRASLLCLLLSLSFVACKKHLPGGVNEGGFPPFKSPLKKVSLYSLETGALYATREYTYDDNLRLETISSWEGSFTLTYKLMYSGNNRLDSLVGIDSMNMPPTVYYQYDTVGIKYIVFGQEEIGKAEFLRPPYPFNWDPRPQQVVKPVSYGYILDYTDSVQNITRQAAALGEYLESEHFFSYSNVVNPEYEVLKQTHLASLNMISNAFILFSNGIDVASPMLPAKIKKRVYDTPVVDAGAFSFGTDNHLRVIKTFEVVDGVSKLVRTYEYY</sequence>
<name>A0ABV2T1S2_9BACT</name>
<evidence type="ECO:0008006" key="4">
    <source>
        <dbReference type="Google" id="ProtNLM"/>
    </source>
</evidence>
<keyword evidence="3" id="KW-1185">Reference proteome</keyword>
<feature type="signal peptide" evidence="1">
    <location>
        <begin position="1"/>
        <end position="23"/>
    </location>
</feature>
<protein>
    <recommendedName>
        <fullName evidence="4">DUF4270 family protein</fullName>
    </recommendedName>
</protein>
<dbReference type="PROSITE" id="PS51257">
    <property type="entry name" value="PROKAR_LIPOPROTEIN"/>
    <property type="match status" value="1"/>
</dbReference>
<dbReference type="Proteomes" id="UP001549749">
    <property type="component" value="Unassembled WGS sequence"/>
</dbReference>
<accession>A0ABV2T1S2</accession>
<evidence type="ECO:0000313" key="2">
    <source>
        <dbReference type="EMBL" id="MET6996983.1"/>
    </source>
</evidence>
<evidence type="ECO:0000313" key="3">
    <source>
        <dbReference type="Proteomes" id="UP001549749"/>
    </source>
</evidence>
<feature type="chain" id="PRO_5045768525" description="DUF4270 family protein" evidence="1">
    <location>
        <begin position="24"/>
        <end position="275"/>
    </location>
</feature>
<proteinExistence type="predicted"/>
<dbReference type="RefSeq" id="WP_354659624.1">
    <property type="nucleotide sequence ID" value="NZ_JBEXAC010000001.1"/>
</dbReference>
<comment type="caution">
    <text evidence="2">The sequence shown here is derived from an EMBL/GenBank/DDBJ whole genome shotgun (WGS) entry which is preliminary data.</text>
</comment>